<feature type="transmembrane region" description="Helical" evidence="2">
    <location>
        <begin position="6"/>
        <end position="25"/>
    </location>
</feature>
<comment type="caution">
    <text evidence="3">The sequence shown here is derived from an EMBL/GenBank/DDBJ whole genome shotgun (WGS) entry which is preliminary data.</text>
</comment>
<evidence type="ECO:0000313" key="3">
    <source>
        <dbReference type="EMBL" id="CAH1783900.1"/>
    </source>
</evidence>
<name>A0A8J1T882_OWEFU</name>
<feature type="non-terminal residue" evidence="3">
    <location>
        <position position="117"/>
    </location>
</feature>
<feature type="region of interest" description="Disordered" evidence="1">
    <location>
        <begin position="84"/>
        <end position="117"/>
    </location>
</feature>
<organism evidence="3 4">
    <name type="scientific">Owenia fusiformis</name>
    <name type="common">Polychaete worm</name>
    <dbReference type="NCBI Taxonomy" id="6347"/>
    <lineage>
        <taxon>Eukaryota</taxon>
        <taxon>Metazoa</taxon>
        <taxon>Spiralia</taxon>
        <taxon>Lophotrochozoa</taxon>
        <taxon>Annelida</taxon>
        <taxon>Polychaeta</taxon>
        <taxon>Sedentaria</taxon>
        <taxon>Canalipalpata</taxon>
        <taxon>Sabellida</taxon>
        <taxon>Oweniida</taxon>
        <taxon>Oweniidae</taxon>
        <taxon>Owenia</taxon>
    </lineage>
</organism>
<keyword evidence="2" id="KW-0472">Membrane</keyword>
<reference evidence="3" key="1">
    <citation type="submission" date="2022-03" db="EMBL/GenBank/DDBJ databases">
        <authorList>
            <person name="Martin C."/>
        </authorList>
    </citation>
    <scope>NUCLEOTIDE SEQUENCE</scope>
</reference>
<feature type="non-terminal residue" evidence="3">
    <location>
        <position position="1"/>
    </location>
</feature>
<dbReference type="Proteomes" id="UP000749559">
    <property type="component" value="Unassembled WGS sequence"/>
</dbReference>
<accession>A0A8J1T882</accession>
<keyword evidence="2" id="KW-0812">Transmembrane</keyword>
<keyword evidence="2" id="KW-1133">Transmembrane helix</keyword>
<dbReference type="EMBL" id="CAIIXF020000005">
    <property type="protein sequence ID" value="CAH1783900.1"/>
    <property type="molecule type" value="Genomic_DNA"/>
</dbReference>
<evidence type="ECO:0000256" key="1">
    <source>
        <dbReference type="SAM" id="MobiDB-lite"/>
    </source>
</evidence>
<keyword evidence="4" id="KW-1185">Reference proteome</keyword>
<dbReference type="AlphaFoldDB" id="A0A8J1T882"/>
<feature type="compositionally biased region" description="Polar residues" evidence="1">
    <location>
        <begin position="97"/>
        <end position="109"/>
    </location>
</feature>
<evidence type="ECO:0000313" key="4">
    <source>
        <dbReference type="Proteomes" id="UP000749559"/>
    </source>
</evidence>
<evidence type="ECO:0000256" key="2">
    <source>
        <dbReference type="SAM" id="Phobius"/>
    </source>
</evidence>
<protein>
    <submittedName>
        <fullName evidence="3">Uncharacterized protein</fullName>
    </submittedName>
</protein>
<gene>
    <name evidence="3" type="ORF">OFUS_LOCUS10176</name>
</gene>
<sequence>FLKAWPNIIIVLLSSLITLMIYIIMQDFGKLKNDKNVDHSDVNRENLDVKPWIEKIKSGGKLTWSMDQFVQNRELVEGKGSLKENDVLPTPVRARNQRFTSDNIQQPRSDNMPMIGN</sequence>
<proteinExistence type="predicted"/>